<comment type="caution">
    <text evidence="3">The sequence shown here is derived from an EMBL/GenBank/DDBJ whole genome shotgun (WGS) entry which is preliminary data.</text>
</comment>
<keyword evidence="1" id="KW-0547">Nucleotide-binding</keyword>
<dbReference type="InterPro" id="IPR013815">
    <property type="entry name" value="ATP_grasp_subdomain_1"/>
</dbReference>
<dbReference type="PANTHER" id="PTHR21621">
    <property type="entry name" value="RIBOSOMAL PROTEIN S6 MODIFICATION PROTEIN"/>
    <property type="match status" value="1"/>
</dbReference>
<dbReference type="Pfam" id="PF13549">
    <property type="entry name" value="ATP-grasp_5"/>
    <property type="match status" value="1"/>
</dbReference>
<name>A0ABV0K6D2_9CYAN</name>
<feature type="domain" description="ATP-grasp" evidence="2">
    <location>
        <begin position="243"/>
        <end position="501"/>
    </location>
</feature>
<dbReference type="RefSeq" id="WP_190703531.1">
    <property type="nucleotide sequence ID" value="NZ_JAMPKX010000007.1"/>
</dbReference>
<evidence type="ECO:0000313" key="3">
    <source>
        <dbReference type="EMBL" id="MEP0948278.1"/>
    </source>
</evidence>
<dbReference type="EMBL" id="JAMPKX010000007">
    <property type="protein sequence ID" value="MEP0948278.1"/>
    <property type="molecule type" value="Genomic_DNA"/>
</dbReference>
<dbReference type="PANTHER" id="PTHR21621:SF0">
    <property type="entry name" value="BETA-CITRYLGLUTAMATE SYNTHASE B-RELATED"/>
    <property type="match status" value="1"/>
</dbReference>
<accession>A0ABV0K6D2</accession>
<sequence>MPAVQVVARNLCLEWGVFALEEQVILDQLPVSRVNARSTDAFDIHNSRFCEGSNPYLNTAAFVFDFALSGNSDPLPLEVYIDAVGDRYPHLKEHTYDSFAHLFAQVSAEVNRLDIGLYLHRWSVTHRGDRCCIAIEALHGRTTRSVVYAVWDWFEAITQDHQFYIEDQVEVFQRLFRQSVYGGPTVYALLRTAHDKGIPAFYLWDEGLMQYGYGKKLVRGVATTFDTDSHLDSDFTTRKDDCKAFLSTLGFPVPNGEIVATRKEALAAADRVGYPIAVKPVTGHKGEGVTADVRDDEELEVAFDRAVEAIPEDQPVEVIVEKSIAGSDFRILCVNGRFVAAMERRPASVTGDGESTISELIRDANRAANRSDTPMSPLGKIKADGAMEMYLAEQGFNLESVLEADQTVYLRKVANLSAGGVSIDATPTIHSDNVILAQDIAQHFRLTCLGIDVITRDLSRSWKDGNFGILEINSAPGISMHLNPSVGDRVDVTSPILETFFPEDTKIRIPIITFNRVSMRDLQELIDHLLLQYPNWVIGAVCREGVLINRSEKALSPNYNVNVRNLLRNPRLDMLIAEYRGDIFEQDGMFYSGSDMVVLDNPTETETLLTRDVLPHSTIVVREGNNVSIRREGLIEQYRLGGSEPFSRVYLKETGTILA</sequence>
<organism evidence="3 4">
    <name type="scientific">Leptolyngbya subtilissima DQ-A4</name>
    <dbReference type="NCBI Taxonomy" id="2933933"/>
    <lineage>
        <taxon>Bacteria</taxon>
        <taxon>Bacillati</taxon>
        <taxon>Cyanobacteriota</taxon>
        <taxon>Cyanophyceae</taxon>
        <taxon>Leptolyngbyales</taxon>
        <taxon>Leptolyngbyaceae</taxon>
        <taxon>Leptolyngbya group</taxon>
        <taxon>Leptolyngbya</taxon>
    </lineage>
</organism>
<reference evidence="3 4" key="1">
    <citation type="submission" date="2022-04" db="EMBL/GenBank/DDBJ databases">
        <title>Positive selection, recombination, and allopatry shape intraspecific diversity of widespread and dominant cyanobacteria.</title>
        <authorList>
            <person name="Wei J."/>
            <person name="Shu W."/>
            <person name="Hu C."/>
        </authorList>
    </citation>
    <scope>NUCLEOTIDE SEQUENCE [LARGE SCALE GENOMIC DNA]</scope>
    <source>
        <strain evidence="3 4">DQ-A4</strain>
    </source>
</reference>
<dbReference type="Gene3D" id="3.30.470.20">
    <property type="entry name" value="ATP-grasp fold, B domain"/>
    <property type="match status" value="1"/>
</dbReference>
<evidence type="ECO:0000256" key="1">
    <source>
        <dbReference type="PROSITE-ProRule" id="PRU00409"/>
    </source>
</evidence>
<dbReference type="Proteomes" id="UP001482513">
    <property type="component" value="Unassembled WGS sequence"/>
</dbReference>
<gene>
    <name evidence="3" type="ORF">NC992_15445</name>
</gene>
<dbReference type="SUPFAM" id="SSF56059">
    <property type="entry name" value="Glutathione synthetase ATP-binding domain-like"/>
    <property type="match status" value="1"/>
</dbReference>
<evidence type="ECO:0000313" key="4">
    <source>
        <dbReference type="Proteomes" id="UP001482513"/>
    </source>
</evidence>
<dbReference type="InterPro" id="IPR011761">
    <property type="entry name" value="ATP-grasp"/>
</dbReference>
<dbReference type="PROSITE" id="PS50975">
    <property type="entry name" value="ATP_GRASP"/>
    <property type="match status" value="1"/>
</dbReference>
<dbReference type="Gene3D" id="3.30.1490.20">
    <property type="entry name" value="ATP-grasp fold, A domain"/>
    <property type="match status" value="1"/>
</dbReference>
<evidence type="ECO:0000259" key="2">
    <source>
        <dbReference type="PROSITE" id="PS50975"/>
    </source>
</evidence>
<keyword evidence="4" id="KW-1185">Reference proteome</keyword>
<keyword evidence="1" id="KW-0067">ATP-binding</keyword>
<protein>
    <submittedName>
        <fullName evidence="3">Cyanophycin synthetase</fullName>
    </submittedName>
</protein>
<proteinExistence type="predicted"/>